<proteinExistence type="predicted"/>
<gene>
    <name evidence="3" type="ORF">L228DRAFT_268023</name>
</gene>
<evidence type="ECO:0000256" key="1">
    <source>
        <dbReference type="SAM" id="Coils"/>
    </source>
</evidence>
<organism evidence="3 4">
    <name type="scientific">Xylona heveae (strain CBS 132557 / TC161)</name>
    <dbReference type="NCBI Taxonomy" id="1328760"/>
    <lineage>
        <taxon>Eukaryota</taxon>
        <taxon>Fungi</taxon>
        <taxon>Dikarya</taxon>
        <taxon>Ascomycota</taxon>
        <taxon>Pezizomycotina</taxon>
        <taxon>Xylonomycetes</taxon>
        <taxon>Xylonales</taxon>
        <taxon>Xylonaceae</taxon>
        <taxon>Xylona</taxon>
    </lineage>
</organism>
<dbReference type="OrthoDB" id="4358627at2759"/>
<dbReference type="GeneID" id="28900202"/>
<dbReference type="RefSeq" id="XP_018188189.1">
    <property type="nucleotide sequence ID" value="XM_018335065.1"/>
</dbReference>
<keyword evidence="4" id="KW-1185">Reference proteome</keyword>
<reference evidence="3 4" key="1">
    <citation type="journal article" date="2016" name="Fungal Biol.">
        <title>The genome of Xylona heveae provides a window into fungal endophytism.</title>
        <authorList>
            <person name="Gazis R."/>
            <person name="Kuo A."/>
            <person name="Riley R."/>
            <person name="LaButti K."/>
            <person name="Lipzen A."/>
            <person name="Lin J."/>
            <person name="Amirebrahimi M."/>
            <person name="Hesse C.N."/>
            <person name="Spatafora J.W."/>
            <person name="Henrissat B."/>
            <person name="Hainaut M."/>
            <person name="Grigoriev I.V."/>
            <person name="Hibbett D.S."/>
        </authorList>
    </citation>
    <scope>NUCLEOTIDE SEQUENCE [LARGE SCALE GENOMIC DNA]</scope>
    <source>
        <strain evidence="3 4">TC161</strain>
    </source>
</reference>
<keyword evidence="1" id="KW-0175">Coiled coil</keyword>
<feature type="compositionally biased region" description="Polar residues" evidence="2">
    <location>
        <begin position="436"/>
        <end position="461"/>
    </location>
</feature>
<dbReference type="EMBL" id="KV407458">
    <property type="protein sequence ID" value="KZF22634.1"/>
    <property type="molecule type" value="Genomic_DNA"/>
</dbReference>
<dbReference type="OMA" id="PMCIASP"/>
<dbReference type="InParanoid" id="A0A165GV48"/>
<feature type="coiled-coil region" evidence="1">
    <location>
        <begin position="35"/>
        <end position="185"/>
    </location>
</feature>
<evidence type="ECO:0008006" key="5">
    <source>
        <dbReference type="Google" id="ProtNLM"/>
    </source>
</evidence>
<sequence length="478" mass="54041">MPSNRHAESLPPGKWNAFVTATKEILAYSPYLSDVEKAGDNISSLRQQLAKMQQDLKEKQRELDEANAVRSRLHDDYDSRYSTWRVREAELQDELQETHSRAQTIRANEVQDLQTQLMTNKGALDQTRQQLQEAQTLLVNYRAQIKDSKDLAESRERALGLTDLDEDFEHELEQLSQQLYKLSQRYFARDLPQEANRDDVYQRLWQSSFMSVFSGPIAISNSSASKHMRAAAVESLIANELVKSIFQDPSVVRQGRVPRDLLDRLAHHPLQEGVMRSLILKAYAFEETQARVQSVRRATTDVLGMAAPLLSDTDRDLFARDLSAYLETTADLWERRLRSEEDISVSINLRQENTTWRMRGESPEGDPSDGAAPIMVLFPRICRERDQKLLCEGVALWSDQPFVNAAQIEAQAQATRIPATLKISRGASVASRRRQSTSMPSESSNNRDVARSSAGSTSPTDRTFAGRANRAKKDGSTA</sequence>
<evidence type="ECO:0000313" key="4">
    <source>
        <dbReference type="Proteomes" id="UP000076632"/>
    </source>
</evidence>
<evidence type="ECO:0000256" key="2">
    <source>
        <dbReference type="SAM" id="MobiDB-lite"/>
    </source>
</evidence>
<accession>A0A165GV48</accession>
<dbReference type="Gene3D" id="1.10.287.1490">
    <property type="match status" value="1"/>
</dbReference>
<dbReference type="AlphaFoldDB" id="A0A165GV48"/>
<dbReference type="Proteomes" id="UP000076632">
    <property type="component" value="Unassembled WGS sequence"/>
</dbReference>
<evidence type="ECO:0000313" key="3">
    <source>
        <dbReference type="EMBL" id="KZF22634.1"/>
    </source>
</evidence>
<feature type="region of interest" description="Disordered" evidence="2">
    <location>
        <begin position="425"/>
        <end position="478"/>
    </location>
</feature>
<name>A0A165GV48_XYLHT</name>
<protein>
    <recommendedName>
        <fullName evidence="5">MEI5 protein</fullName>
    </recommendedName>
</protein>